<accession>A0A4V1D946</accession>
<keyword evidence="3" id="KW-1185">Reference proteome</keyword>
<proteinExistence type="predicted"/>
<dbReference type="InterPro" id="IPR024467">
    <property type="entry name" value="Xre/MbcA/ParS-like_toxin-bd"/>
</dbReference>
<gene>
    <name evidence="2" type="ORF">soil367_16625</name>
</gene>
<dbReference type="KEGG" id="hmi:soil367_16625"/>
<evidence type="ECO:0000313" key="2">
    <source>
        <dbReference type="EMBL" id="QCF27420.1"/>
    </source>
</evidence>
<protein>
    <submittedName>
        <fullName evidence="2">DUF2384 domain-containing protein</fullName>
    </submittedName>
</protein>
<evidence type="ECO:0000259" key="1">
    <source>
        <dbReference type="Pfam" id="PF09722"/>
    </source>
</evidence>
<dbReference type="Pfam" id="PF09722">
    <property type="entry name" value="Xre_MbcA_ParS_C"/>
    <property type="match status" value="1"/>
</dbReference>
<reference evidence="2 3" key="1">
    <citation type="submission" date="2018-07" db="EMBL/GenBank/DDBJ databases">
        <title>Marsedoiliclastica nanhaica gen. nov. sp. nov., a novel marine hydrocarbonoclastic bacterium isolated from an in-situ enriched hydrocarbon-degrading consortium in deep-sea sediment.</title>
        <authorList>
            <person name="Dong C."/>
            <person name="Ma T."/>
            <person name="Liu R."/>
            <person name="Shao Z."/>
        </authorList>
    </citation>
    <scope>NUCLEOTIDE SEQUENCE [LARGE SCALE GENOMIC DNA]</scope>
    <source>
        <strain evidence="3">soil36-7</strain>
    </source>
</reference>
<dbReference type="AlphaFoldDB" id="A0A4V1D946"/>
<dbReference type="Proteomes" id="UP000298049">
    <property type="component" value="Chromosome"/>
</dbReference>
<sequence>MDDRKQTDSRLSQAVEFLNIGSLEEMVNGEIDQASKLAFLTIFRSLAMLVGGDRKAMRHWLDTENSAFGEAPIELIVRGEGLDSVVAYLERIRHPQG</sequence>
<dbReference type="RefSeq" id="WP_136550130.1">
    <property type="nucleotide sequence ID" value="NZ_CP031093.1"/>
</dbReference>
<organism evidence="2 3">
    <name type="scientific">Hydrocarboniclastica marina</name>
    <dbReference type="NCBI Taxonomy" id="2259620"/>
    <lineage>
        <taxon>Bacteria</taxon>
        <taxon>Pseudomonadati</taxon>
        <taxon>Pseudomonadota</taxon>
        <taxon>Gammaproteobacteria</taxon>
        <taxon>Alteromonadales</taxon>
        <taxon>Alteromonadaceae</taxon>
        <taxon>Hydrocarboniclastica</taxon>
    </lineage>
</organism>
<name>A0A4V1D946_9ALTE</name>
<dbReference type="OrthoDB" id="565125at2"/>
<evidence type="ECO:0000313" key="3">
    <source>
        <dbReference type="Proteomes" id="UP000298049"/>
    </source>
</evidence>
<dbReference type="EMBL" id="CP031093">
    <property type="protein sequence ID" value="QCF27420.1"/>
    <property type="molecule type" value="Genomic_DNA"/>
</dbReference>
<feature type="domain" description="Antitoxin Xre/MbcA/ParS-like toxin-binding" evidence="1">
    <location>
        <begin position="45"/>
        <end position="94"/>
    </location>
</feature>